<evidence type="ECO:0000256" key="1">
    <source>
        <dbReference type="ARBA" id="ARBA00004141"/>
    </source>
</evidence>
<feature type="transmembrane region" description="Helical" evidence="5">
    <location>
        <begin position="137"/>
        <end position="159"/>
    </location>
</feature>
<dbReference type="PANTHER" id="PTHR31465:SF9">
    <property type="entry name" value="SPHINGOID LONG-CHAIN BASE TRANSPORTER RSB1"/>
    <property type="match status" value="1"/>
</dbReference>
<feature type="transmembrane region" description="Helical" evidence="5">
    <location>
        <begin position="65"/>
        <end position="89"/>
    </location>
</feature>
<evidence type="ECO:0000256" key="4">
    <source>
        <dbReference type="ARBA" id="ARBA00023136"/>
    </source>
</evidence>
<protein>
    <recommendedName>
        <fullName evidence="8">RTA1-domain-containing protein</fullName>
    </recommendedName>
</protein>
<evidence type="ECO:0000313" key="6">
    <source>
        <dbReference type="EMBL" id="KAF2863722.1"/>
    </source>
</evidence>
<comment type="subcellular location">
    <subcellularLocation>
        <location evidence="1">Membrane</location>
        <topology evidence="1">Multi-pass membrane protein</topology>
    </subcellularLocation>
</comment>
<keyword evidence="2 5" id="KW-0812">Transmembrane</keyword>
<dbReference type="AlphaFoldDB" id="A0A6A7C901"/>
<accession>A0A6A7C901</accession>
<dbReference type="Proteomes" id="UP000799421">
    <property type="component" value="Unassembled WGS sequence"/>
</dbReference>
<gene>
    <name evidence="6" type="ORF">K470DRAFT_267760</name>
</gene>
<feature type="transmembrane region" description="Helical" evidence="5">
    <location>
        <begin position="209"/>
        <end position="229"/>
    </location>
</feature>
<dbReference type="InterPro" id="IPR007568">
    <property type="entry name" value="RTA1"/>
</dbReference>
<feature type="transmembrane region" description="Helical" evidence="5">
    <location>
        <begin position="249"/>
        <end position="268"/>
    </location>
</feature>
<reference evidence="6" key="1">
    <citation type="journal article" date="2020" name="Stud. Mycol.">
        <title>101 Dothideomycetes genomes: a test case for predicting lifestyles and emergence of pathogens.</title>
        <authorList>
            <person name="Haridas S."/>
            <person name="Albert R."/>
            <person name="Binder M."/>
            <person name="Bloem J."/>
            <person name="Labutti K."/>
            <person name="Salamov A."/>
            <person name="Andreopoulos B."/>
            <person name="Baker S."/>
            <person name="Barry K."/>
            <person name="Bills G."/>
            <person name="Bluhm B."/>
            <person name="Cannon C."/>
            <person name="Castanera R."/>
            <person name="Culley D."/>
            <person name="Daum C."/>
            <person name="Ezra D."/>
            <person name="Gonzalez J."/>
            <person name="Henrissat B."/>
            <person name="Kuo A."/>
            <person name="Liang C."/>
            <person name="Lipzen A."/>
            <person name="Lutzoni F."/>
            <person name="Magnuson J."/>
            <person name="Mondo S."/>
            <person name="Nolan M."/>
            <person name="Ohm R."/>
            <person name="Pangilinan J."/>
            <person name="Park H.-J."/>
            <person name="Ramirez L."/>
            <person name="Alfaro M."/>
            <person name="Sun H."/>
            <person name="Tritt A."/>
            <person name="Yoshinaga Y."/>
            <person name="Zwiers L.-H."/>
            <person name="Turgeon B."/>
            <person name="Goodwin S."/>
            <person name="Spatafora J."/>
            <person name="Crous P."/>
            <person name="Grigoriev I."/>
        </authorList>
    </citation>
    <scope>NUCLEOTIDE SEQUENCE</scope>
    <source>
        <strain evidence="6">CBS 480.64</strain>
    </source>
</reference>
<keyword evidence="4 5" id="KW-0472">Membrane</keyword>
<evidence type="ECO:0000313" key="7">
    <source>
        <dbReference type="Proteomes" id="UP000799421"/>
    </source>
</evidence>
<evidence type="ECO:0000256" key="2">
    <source>
        <dbReference type="ARBA" id="ARBA00022692"/>
    </source>
</evidence>
<evidence type="ECO:0000256" key="3">
    <source>
        <dbReference type="ARBA" id="ARBA00022989"/>
    </source>
</evidence>
<keyword evidence="3 5" id="KW-1133">Transmembrane helix</keyword>
<organism evidence="6 7">
    <name type="scientific">Piedraia hortae CBS 480.64</name>
    <dbReference type="NCBI Taxonomy" id="1314780"/>
    <lineage>
        <taxon>Eukaryota</taxon>
        <taxon>Fungi</taxon>
        <taxon>Dikarya</taxon>
        <taxon>Ascomycota</taxon>
        <taxon>Pezizomycotina</taxon>
        <taxon>Dothideomycetes</taxon>
        <taxon>Dothideomycetidae</taxon>
        <taxon>Capnodiales</taxon>
        <taxon>Piedraiaceae</taxon>
        <taxon>Piedraia</taxon>
    </lineage>
</organism>
<name>A0A6A7C901_9PEZI</name>
<feature type="transmembrane region" description="Helical" evidence="5">
    <location>
        <begin position="165"/>
        <end position="189"/>
    </location>
</feature>
<dbReference type="EMBL" id="MU005959">
    <property type="protein sequence ID" value="KAF2863722.1"/>
    <property type="molecule type" value="Genomic_DNA"/>
</dbReference>
<dbReference type="OrthoDB" id="4521223at2759"/>
<evidence type="ECO:0000256" key="5">
    <source>
        <dbReference type="SAM" id="Phobius"/>
    </source>
</evidence>
<evidence type="ECO:0008006" key="8">
    <source>
        <dbReference type="Google" id="ProtNLM"/>
    </source>
</evidence>
<feature type="transmembrane region" description="Helical" evidence="5">
    <location>
        <begin position="95"/>
        <end position="116"/>
    </location>
</feature>
<dbReference type="PANTHER" id="PTHR31465">
    <property type="entry name" value="PROTEIN RTA1-RELATED"/>
    <property type="match status" value="1"/>
</dbReference>
<sequence length="288" mass="32245">MTFADAYGSYYWQDCGSMGSCLARRSDEIYPSSVGGNTFLACIFLACLIAQLVFLVGFRGRRIFCAFMCLGLHMECVGYGGRIGIHYSWTEATPWIYLSTLLIAPSFFLLAIYMITKDLIIYYGSETSRFTRKPNRLPLSLAITTCLIILLFIIGLATHGYGPGLVVSIAMIFQAFSILVAIGFAVHVYRKGEKRKNSLRHTSPPLPKYRYFALACAGAMVAILVRSMFRFAWMLYYDHSEPLDLFFDGAMTALAAILLTVVHPNVFFQDVSLLRSSRLKNGEEEIGL</sequence>
<proteinExistence type="predicted"/>
<feature type="transmembrane region" description="Helical" evidence="5">
    <location>
        <begin position="38"/>
        <end position="58"/>
    </location>
</feature>
<dbReference type="Pfam" id="PF04479">
    <property type="entry name" value="RTA1"/>
    <property type="match status" value="1"/>
</dbReference>
<dbReference type="GO" id="GO:0005886">
    <property type="term" value="C:plasma membrane"/>
    <property type="evidence" value="ECO:0007669"/>
    <property type="project" value="TreeGrafter"/>
</dbReference>
<keyword evidence="7" id="KW-1185">Reference proteome</keyword>
<dbReference type="GO" id="GO:0000324">
    <property type="term" value="C:fungal-type vacuole"/>
    <property type="evidence" value="ECO:0007669"/>
    <property type="project" value="TreeGrafter"/>
</dbReference>